<dbReference type="GO" id="GO:0042113">
    <property type="term" value="P:B cell activation"/>
    <property type="evidence" value="ECO:0007669"/>
    <property type="project" value="InterPro"/>
</dbReference>
<keyword evidence="10" id="KW-0675">Receptor</keyword>
<comment type="subcellular location">
    <subcellularLocation>
        <location evidence="1">Membrane</location>
        <topology evidence="1">Single-pass type I membrane protein</topology>
    </subcellularLocation>
</comment>
<dbReference type="GO" id="GO:0043536">
    <property type="term" value="P:positive regulation of blood vessel endothelial cell migration"/>
    <property type="evidence" value="ECO:0007669"/>
    <property type="project" value="Ensembl"/>
</dbReference>
<evidence type="ECO:0000256" key="15">
    <source>
        <dbReference type="PROSITE-ProRule" id="PRU00206"/>
    </source>
</evidence>
<evidence type="ECO:0000256" key="14">
    <source>
        <dbReference type="ARBA" id="ARBA00045871"/>
    </source>
</evidence>
<dbReference type="GO" id="GO:0006952">
    <property type="term" value="P:defense response"/>
    <property type="evidence" value="ECO:0007669"/>
    <property type="project" value="UniProtKB-ARBA"/>
</dbReference>
<evidence type="ECO:0000256" key="9">
    <source>
        <dbReference type="ARBA" id="ARBA00023157"/>
    </source>
</evidence>
<dbReference type="Pfam" id="PF00020">
    <property type="entry name" value="TNFR_c6"/>
    <property type="match status" value="1"/>
</dbReference>
<evidence type="ECO:0000256" key="1">
    <source>
        <dbReference type="ARBA" id="ARBA00004479"/>
    </source>
</evidence>
<dbReference type="SUPFAM" id="SSF57586">
    <property type="entry name" value="TNF receptor-like"/>
    <property type="match status" value="3"/>
</dbReference>
<feature type="disulfide bond" evidence="15">
    <location>
        <begin position="59"/>
        <end position="74"/>
    </location>
</feature>
<dbReference type="InterPro" id="IPR001368">
    <property type="entry name" value="TNFR/NGFR_Cys_rich_reg"/>
</dbReference>
<keyword evidence="3 17" id="KW-0812">Transmembrane</keyword>
<evidence type="ECO:0000256" key="2">
    <source>
        <dbReference type="ARBA" id="ARBA00015766"/>
    </source>
</evidence>
<keyword evidence="8 17" id="KW-0472">Membrane</keyword>
<dbReference type="SMART" id="SM00208">
    <property type="entry name" value="TNFR"/>
    <property type="match status" value="4"/>
</dbReference>
<evidence type="ECO:0000259" key="19">
    <source>
        <dbReference type="PROSITE" id="PS50050"/>
    </source>
</evidence>
<dbReference type="PROSITE" id="PS50050">
    <property type="entry name" value="TNFR_NGFR_2"/>
    <property type="match status" value="2"/>
</dbReference>
<proteinExistence type="predicted"/>
<dbReference type="PANTHER" id="PTHR46875:SF1">
    <property type="entry name" value="TUMOR NECROSIS FACTOR RECEPTOR SUPERFAMILY MEMBER 5"/>
    <property type="match status" value="1"/>
</dbReference>
<evidence type="ECO:0000256" key="3">
    <source>
        <dbReference type="ARBA" id="ARBA00022692"/>
    </source>
</evidence>
<evidence type="ECO:0000256" key="5">
    <source>
        <dbReference type="ARBA" id="ARBA00022737"/>
    </source>
</evidence>
<keyword evidence="21" id="KW-1185">Reference proteome</keyword>
<feature type="region of interest" description="Disordered" evidence="16">
    <location>
        <begin position="230"/>
        <end position="276"/>
    </location>
</feature>
<comment type="caution">
    <text evidence="15">Lacks conserved residue(s) required for the propagation of feature annotation.</text>
</comment>
<dbReference type="GO" id="GO:0023035">
    <property type="term" value="P:CD40 signaling pathway"/>
    <property type="evidence" value="ECO:0007669"/>
    <property type="project" value="Ensembl"/>
</dbReference>
<organism evidence="20 21">
    <name type="scientific">Vombatus ursinus</name>
    <name type="common">Common wombat</name>
    <dbReference type="NCBI Taxonomy" id="29139"/>
    <lineage>
        <taxon>Eukaryota</taxon>
        <taxon>Metazoa</taxon>
        <taxon>Chordata</taxon>
        <taxon>Craniata</taxon>
        <taxon>Vertebrata</taxon>
        <taxon>Euteleostomi</taxon>
        <taxon>Mammalia</taxon>
        <taxon>Metatheria</taxon>
        <taxon>Diprotodontia</taxon>
        <taxon>Vombatidae</taxon>
        <taxon>Vombatus</taxon>
    </lineage>
</organism>
<dbReference type="GO" id="GO:0007259">
    <property type="term" value="P:cell surface receptor signaling pathway via JAK-STAT"/>
    <property type="evidence" value="ECO:0007669"/>
    <property type="project" value="Ensembl"/>
</dbReference>
<dbReference type="CTD" id="958"/>
<feature type="repeat" description="TNFR-Cys" evidence="15">
    <location>
        <begin position="58"/>
        <end position="100"/>
    </location>
</feature>
<evidence type="ECO:0000256" key="13">
    <source>
        <dbReference type="ARBA" id="ARBA00032719"/>
    </source>
</evidence>
<dbReference type="GO" id="GO:2000353">
    <property type="term" value="P:positive regulation of endothelial cell apoptotic process"/>
    <property type="evidence" value="ECO:0007669"/>
    <property type="project" value="Ensembl"/>
</dbReference>
<keyword evidence="6" id="KW-0391">Immunity</keyword>
<dbReference type="PRINTS" id="PR01922">
    <property type="entry name" value="TNFACTORR5"/>
</dbReference>
<feature type="compositionally biased region" description="Basic and acidic residues" evidence="16">
    <location>
        <begin position="263"/>
        <end position="276"/>
    </location>
</feature>
<reference evidence="21" key="1">
    <citation type="submission" date="2018-12" db="EMBL/GenBank/DDBJ databases">
        <authorList>
            <person name="Yazar S."/>
        </authorList>
    </citation>
    <scope>NUCLEOTIDE SEQUENCE [LARGE SCALE GENOMIC DNA]</scope>
</reference>
<dbReference type="GO" id="GO:0035631">
    <property type="term" value="C:CD40 receptor complex"/>
    <property type="evidence" value="ECO:0007669"/>
    <property type="project" value="TreeGrafter"/>
</dbReference>
<feature type="disulfide bond" evidence="15">
    <location>
        <begin position="35"/>
        <end position="48"/>
    </location>
</feature>
<keyword evidence="7 17" id="KW-1133">Transmembrane helix</keyword>
<evidence type="ECO:0000256" key="8">
    <source>
        <dbReference type="ARBA" id="ARBA00023136"/>
    </source>
</evidence>
<keyword evidence="4 18" id="KW-0732">Signal</keyword>
<dbReference type="PANTHER" id="PTHR46875">
    <property type="entry name" value="TUMOR NECROSIS FACTOR RECEPTOR SUPERFAMILY MEMBER 5"/>
    <property type="match status" value="1"/>
</dbReference>
<dbReference type="AlphaFoldDB" id="A0A4X2LIE8"/>
<dbReference type="GeneTree" id="ENSGT00940000161464"/>
<evidence type="ECO:0000256" key="4">
    <source>
        <dbReference type="ARBA" id="ARBA00022729"/>
    </source>
</evidence>
<dbReference type="InterPro" id="IPR052135">
    <property type="entry name" value="TNFRSF5"/>
</dbReference>
<evidence type="ECO:0000256" key="17">
    <source>
        <dbReference type="SAM" id="Phobius"/>
    </source>
</evidence>
<dbReference type="GO" id="GO:1902216">
    <property type="term" value="P:positive regulation of interleukin-4-mediated signaling pathway"/>
    <property type="evidence" value="ECO:0007669"/>
    <property type="project" value="Ensembl"/>
</dbReference>
<dbReference type="GO" id="GO:0043123">
    <property type="term" value="P:positive regulation of canonical NF-kappaB signal transduction"/>
    <property type="evidence" value="ECO:0007669"/>
    <property type="project" value="Ensembl"/>
</dbReference>
<dbReference type="GO" id="GO:0009897">
    <property type="term" value="C:external side of plasma membrane"/>
    <property type="evidence" value="ECO:0007669"/>
    <property type="project" value="InterPro"/>
</dbReference>
<keyword evidence="5" id="KW-0677">Repeat</keyword>
<evidence type="ECO:0000313" key="20">
    <source>
        <dbReference type="Ensembl" id="ENSVURP00010021891.1"/>
    </source>
</evidence>
<dbReference type="FunFam" id="2.10.50.10:FF:000041">
    <property type="entry name" value="Tumor necrosis factor receptor superfamily member 5"/>
    <property type="match status" value="1"/>
</dbReference>
<dbReference type="STRING" id="29139.ENSVURP00010021891"/>
<dbReference type="GO" id="GO:0043410">
    <property type="term" value="P:positive regulation of MAPK cascade"/>
    <property type="evidence" value="ECO:0007669"/>
    <property type="project" value="Ensembl"/>
</dbReference>
<name>A0A4X2LIE8_VOMUR</name>
<dbReference type="GO" id="GO:0002768">
    <property type="term" value="P:immune response-regulating cell surface receptor signaling pathway"/>
    <property type="evidence" value="ECO:0007669"/>
    <property type="project" value="TreeGrafter"/>
</dbReference>
<dbReference type="GO" id="GO:0031625">
    <property type="term" value="F:ubiquitin protein ligase binding"/>
    <property type="evidence" value="ECO:0007669"/>
    <property type="project" value="Ensembl"/>
</dbReference>
<comment type="function">
    <text evidence="14">Receptor for TNFSF5/CD40LG. Transduces TRAF6- and MAP3K8-mediated signals that activate ERK in macrophages and B cells, leading to induction of immunoglobulin secretion.</text>
</comment>
<accession>A0A4X2LIE8</accession>
<feature type="signal peptide" evidence="18">
    <location>
        <begin position="1"/>
        <end position="17"/>
    </location>
</feature>
<reference evidence="20" key="2">
    <citation type="submission" date="2025-08" db="UniProtKB">
        <authorList>
            <consortium name="Ensembl"/>
        </authorList>
    </citation>
    <scope>IDENTIFICATION</scope>
</reference>
<keyword evidence="9 15" id="KW-1015">Disulfide bond</keyword>
<dbReference type="RefSeq" id="XP_027725510.1">
    <property type="nucleotide sequence ID" value="XM_027869709.1"/>
</dbReference>
<dbReference type="GO" id="GO:0038023">
    <property type="term" value="F:signaling receptor activity"/>
    <property type="evidence" value="ECO:0007669"/>
    <property type="project" value="Ensembl"/>
</dbReference>
<evidence type="ECO:0000313" key="21">
    <source>
        <dbReference type="Proteomes" id="UP000314987"/>
    </source>
</evidence>
<feature type="chain" id="PRO_5021413466" description="Tumor necrosis factor receptor superfamily member 5" evidence="18">
    <location>
        <begin position="18"/>
        <end position="276"/>
    </location>
</feature>
<evidence type="ECO:0000256" key="16">
    <source>
        <dbReference type="SAM" id="MobiDB-lite"/>
    </source>
</evidence>
<feature type="disulfide bond" evidence="15">
    <location>
        <begin position="38"/>
        <end position="56"/>
    </location>
</feature>
<dbReference type="GO" id="GO:0071260">
    <property type="term" value="P:cellular response to mechanical stimulus"/>
    <property type="evidence" value="ECO:0007669"/>
    <property type="project" value="Ensembl"/>
</dbReference>
<evidence type="ECO:0000256" key="11">
    <source>
        <dbReference type="ARBA" id="ARBA00023180"/>
    </source>
</evidence>
<dbReference type="Gene3D" id="2.10.50.10">
    <property type="entry name" value="Tumor Necrosis Factor Receptor, subunit A, domain 2"/>
    <property type="match status" value="2"/>
</dbReference>
<feature type="transmembrane region" description="Helical" evidence="17">
    <location>
        <begin position="191"/>
        <end position="213"/>
    </location>
</feature>
<dbReference type="Ensembl" id="ENSVURT00010024930.1">
    <property type="protein sequence ID" value="ENSVURP00010021891.1"/>
    <property type="gene ID" value="ENSVURG00010016785.1"/>
</dbReference>
<gene>
    <name evidence="20" type="primary">CD40</name>
</gene>
<evidence type="ECO:0000256" key="18">
    <source>
        <dbReference type="SAM" id="SignalP"/>
    </source>
</evidence>
<sequence length="276" mass="30716">MILFCLLWSCVFTAVHMKPSMFCEKNQYLVNGICCEKCSPGTKLVTDCSEDSETQCEPCQEGEFQSSWNHDKYCHQHKYCDTNLLLKIQEEGSLTKDTICICTDGFHCTSPECESCSSHSPCPLGFGVKLIGTSSTDTICEHCEKGFFSNVSSASEKCLPWTRCKATGLVEIREGTDTTDVLCQDGPKSRMGLLVLIPITVGIFFAIIGLLHWKCLGFKEPKNKVGQQEYLGPVHPRANPQENEEDPLPVQETLLRGQPVTQEDGKESRISEQEGQ</sequence>
<dbReference type="PROSITE" id="PS00652">
    <property type="entry name" value="TNFR_NGFR_1"/>
    <property type="match status" value="1"/>
</dbReference>
<dbReference type="GO" id="GO:0090037">
    <property type="term" value="P:positive regulation of protein kinase C signaling"/>
    <property type="evidence" value="ECO:0007669"/>
    <property type="project" value="Ensembl"/>
</dbReference>
<protein>
    <recommendedName>
        <fullName evidence="2">Tumor necrosis factor receptor superfamily member 5</fullName>
    </recommendedName>
    <alternativeName>
        <fullName evidence="12">B-cell surface antigen CD40</fullName>
    </alternativeName>
    <alternativeName>
        <fullName evidence="13">CD40L receptor</fullName>
    </alternativeName>
</protein>
<feature type="domain" description="TNFR-Cys" evidence="19">
    <location>
        <begin position="58"/>
        <end position="100"/>
    </location>
</feature>
<reference evidence="20" key="3">
    <citation type="submission" date="2025-09" db="UniProtKB">
        <authorList>
            <consortium name="Ensembl"/>
        </authorList>
    </citation>
    <scope>IDENTIFICATION</scope>
</reference>
<evidence type="ECO:0000256" key="6">
    <source>
        <dbReference type="ARBA" id="ARBA00022859"/>
    </source>
</evidence>
<evidence type="ECO:0000256" key="12">
    <source>
        <dbReference type="ARBA" id="ARBA00031089"/>
    </source>
</evidence>
<dbReference type="InterPro" id="IPR020435">
    <property type="entry name" value="TNFR_5"/>
</dbReference>
<feature type="repeat" description="TNFR-Cys" evidence="15">
    <location>
        <begin position="22"/>
        <end position="56"/>
    </location>
</feature>
<evidence type="ECO:0000256" key="10">
    <source>
        <dbReference type="ARBA" id="ARBA00023170"/>
    </source>
</evidence>
<dbReference type="OMA" id="WTKERHC"/>
<feature type="domain" description="TNFR-Cys" evidence="19">
    <location>
        <begin position="22"/>
        <end position="56"/>
    </location>
</feature>
<dbReference type="GeneID" id="114048659"/>
<dbReference type="Proteomes" id="UP000314987">
    <property type="component" value="Unassembled WGS sequence"/>
</dbReference>
<dbReference type="GO" id="GO:0045944">
    <property type="term" value="P:positive regulation of transcription by RNA polymerase II"/>
    <property type="evidence" value="ECO:0007669"/>
    <property type="project" value="Ensembl"/>
</dbReference>
<dbReference type="GO" id="GO:0045766">
    <property type="term" value="P:positive regulation of angiogenesis"/>
    <property type="evidence" value="ECO:0007669"/>
    <property type="project" value="Ensembl"/>
</dbReference>
<dbReference type="GO" id="GO:0006874">
    <property type="term" value="P:intracellular calcium ion homeostasis"/>
    <property type="evidence" value="ECO:0007669"/>
    <property type="project" value="Ensembl"/>
</dbReference>
<keyword evidence="11" id="KW-0325">Glycoprotein</keyword>
<evidence type="ECO:0000256" key="7">
    <source>
        <dbReference type="ARBA" id="ARBA00022989"/>
    </source>
</evidence>
<dbReference type="OrthoDB" id="9932129at2759"/>